<reference evidence="2" key="1">
    <citation type="journal article" date="2019" name="Int. J. Syst. Evol. Microbiol.">
        <title>The Global Catalogue of Microorganisms (GCM) 10K type strain sequencing project: providing services to taxonomists for standard genome sequencing and annotation.</title>
        <authorList>
            <consortium name="The Broad Institute Genomics Platform"/>
            <consortium name="The Broad Institute Genome Sequencing Center for Infectious Disease"/>
            <person name="Wu L."/>
            <person name="Ma J."/>
        </authorList>
    </citation>
    <scope>NUCLEOTIDE SEQUENCE [LARGE SCALE GENOMIC DNA]</scope>
    <source>
        <strain evidence="2">KCTC 5701</strain>
    </source>
</reference>
<gene>
    <name evidence="1" type="ORF">ACFP3J_30325</name>
</gene>
<sequence>MNTPPAPIDTRDQHITDLRAALQRAISLLGFAAGREVATDPRQAGLLLAAADDMTQLLNRTAP</sequence>
<dbReference type="RefSeq" id="WP_344347756.1">
    <property type="nucleotide sequence ID" value="NZ_BAAASM010000012.1"/>
</dbReference>
<organism evidence="1 2">
    <name type="scientific">Streptomyces nogalater</name>
    <dbReference type="NCBI Taxonomy" id="38314"/>
    <lineage>
        <taxon>Bacteria</taxon>
        <taxon>Bacillati</taxon>
        <taxon>Actinomycetota</taxon>
        <taxon>Actinomycetes</taxon>
        <taxon>Kitasatosporales</taxon>
        <taxon>Streptomycetaceae</taxon>
        <taxon>Streptomyces</taxon>
    </lineage>
</organism>
<accession>A0ABW0WSW1</accession>
<evidence type="ECO:0000313" key="1">
    <source>
        <dbReference type="EMBL" id="MFC5659756.1"/>
    </source>
</evidence>
<dbReference type="EMBL" id="JBHSOE010000073">
    <property type="protein sequence ID" value="MFC5659756.1"/>
    <property type="molecule type" value="Genomic_DNA"/>
</dbReference>
<proteinExistence type="predicted"/>
<evidence type="ECO:0000313" key="2">
    <source>
        <dbReference type="Proteomes" id="UP001596065"/>
    </source>
</evidence>
<protein>
    <submittedName>
        <fullName evidence="1">Uncharacterized protein</fullName>
    </submittedName>
</protein>
<comment type="caution">
    <text evidence="1">The sequence shown here is derived from an EMBL/GenBank/DDBJ whole genome shotgun (WGS) entry which is preliminary data.</text>
</comment>
<dbReference type="Proteomes" id="UP001596065">
    <property type="component" value="Unassembled WGS sequence"/>
</dbReference>
<keyword evidence="2" id="KW-1185">Reference proteome</keyword>
<name>A0ABW0WSW1_STRNO</name>